<keyword evidence="4 10" id="KW-0378">Hydrolase</keyword>
<keyword evidence="3 10" id="KW-0227">DNA damage</keyword>
<keyword evidence="1 10" id="KW-0540">Nuclease</keyword>
<dbReference type="PANTHER" id="PTHR30591:SF1">
    <property type="entry name" value="RECBCD ENZYME SUBUNIT RECC"/>
    <property type="match status" value="1"/>
</dbReference>
<organism evidence="12 13">
    <name type="scientific">Bacterioplanoides pacificum</name>
    <dbReference type="NCBI Taxonomy" id="1171596"/>
    <lineage>
        <taxon>Bacteria</taxon>
        <taxon>Pseudomonadati</taxon>
        <taxon>Pseudomonadota</taxon>
        <taxon>Gammaproteobacteria</taxon>
        <taxon>Oceanospirillales</taxon>
        <taxon>Oceanospirillaceae</taxon>
        <taxon>Bacterioplanoides</taxon>
    </lineage>
</organism>
<dbReference type="SUPFAM" id="SSF52980">
    <property type="entry name" value="Restriction endonuclease-like"/>
    <property type="match status" value="1"/>
</dbReference>
<dbReference type="InterPro" id="IPR027417">
    <property type="entry name" value="P-loop_NTPase"/>
</dbReference>
<evidence type="ECO:0000313" key="12">
    <source>
        <dbReference type="EMBL" id="MFC3680280.1"/>
    </source>
</evidence>
<evidence type="ECO:0000256" key="8">
    <source>
        <dbReference type="ARBA" id="ARBA00023125"/>
    </source>
</evidence>
<dbReference type="RefSeq" id="WP_376866176.1">
    <property type="nucleotide sequence ID" value="NZ_JBHRYB010000005.1"/>
</dbReference>
<keyword evidence="2 10" id="KW-0547">Nucleotide-binding</keyword>
<protein>
    <recommendedName>
        <fullName evidence="10">RecBCD enzyme subunit RecC</fullName>
    </recommendedName>
    <alternativeName>
        <fullName evidence="10">Exonuclease V subunit RecC</fullName>
        <shortName evidence="10">ExoV subunit RecC</shortName>
    </alternativeName>
    <alternativeName>
        <fullName evidence="10">Helicase/nuclease RecBCD subunit RecC</fullName>
    </alternativeName>
</protein>
<evidence type="ECO:0000256" key="10">
    <source>
        <dbReference type="HAMAP-Rule" id="MF_01486"/>
    </source>
</evidence>
<dbReference type="PANTHER" id="PTHR30591">
    <property type="entry name" value="RECBCD ENZYME SUBUNIT RECC"/>
    <property type="match status" value="1"/>
</dbReference>
<comment type="function">
    <text evidence="10">A helicase/nuclease that prepares dsDNA breaks (DSB) for recombinational DNA repair. Binds to DSBs and unwinds DNA via a highly rapid and processive ATP-dependent bidirectional helicase activity. Unwinds dsDNA until it encounters a Chi (crossover hotspot instigator) sequence from the 3' direction. Cuts ssDNA a few nucleotides 3' to the Chi site. The properties and activities of the enzyme are changed at Chi. The Chi-altered holoenzyme produces a long 3'-ssDNA overhang and facilitates RecA-binding to the ssDNA for homologous DNA recombination and repair. Holoenzyme degrades any linearized DNA that is unable to undergo homologous recombination. In the holoenzyme this subunit recognizes the wild-type Chi sequence, and when added to isolated RecB increases its ATP-dependent helicase processivity.</text>
</comment>
<comment type="similarity">
    <text evidence="10">Belongs to the RecC family.</text>
</comment>
<dbReference type="EMBL" id="JBHRYB010000005">
    <property type="protein sequence ID" value="MFC3680280.1"/>
    <property type="molecule type" value="Genomic_DNA"/>
</dbReference>
<dbReference type="Proteomes" id="UP001595722">
    <property type="component" value="Unassembled WGS sequence"/>
</dbReference>
<keyword evidence="5 10" id="KW-0347">Helicase</keyword>
<evidence type="ECO:0000256" key="7">
    <source>
        <dbReference type="ARBA" id="ARBA00022840"/>
    </source>
</evidence>
<evidence type="ECO:0000256" key="6">
    <source>
        <dbReference type="ARBA" id="ARBA00022839"/>
    </source>
</evidence>
<evidence type="ECO:0000256" key="3">
    <source>
        <dbReference type="ARBA" id="ARBA00022763"/>
    </source>
</evidence>
<dbReference type="InterPro" id="IPR013986">
    <property type="entry name" value="DExx_box_DNA_helicase_dom_sf"/>
</dbReference>
<dbReference type="Gene3D" id="1.10.10.990">
    <property type="match status" value="1"/>
</dbReference>
<dbReference type="HAMAP" id="MF_01486">
    <property type="entry name" value="RecC"/>
    <property type="match status" value="1"/>
</dbReference>
<dbReference type="SUPFAM" id="SSF52540">
    <property type="entry name" value="P-loop containing nucleoside triphosphate hydrolases"/>
    <property type="match status" value="2"/>
</dbReference>
<dbReference type="Gene3D" id="1.10.10.160">
    <property type="match status" value="1"/>
</dbReference>
<keyword evidence="13" id="KW-1185">Reference proteome</keyword>
<evidence type="ECO:0000313" key="13">
    <source>
        <dbReference type="Proteomes" id="UP001595722"/>
    </source>
</evidence>
<dbReference type="Gene3D" id="3.40.50.10930">
    <property type="match status" value="1"/>
</dbReference>
<accession>A0ABV7VRY9</accession>
<keyword evidence="9 10" id="KW-0234">DNA repair</keyword>
<comment type="miscellaneous">
    <text evidence="10">In the RecBCD complex, RecB has a slow 3'-5' helicase, an exonuclease activity and loads RecA onto ssDNA, RecD has a fast 5'-3' helicase activity, while RecC stimulates the ATPase and processivity of the RecB helicase and contributes to recognition of the Chi site.</text>
</comment>
<sequence length="1126" mass="129618">MFRLYHSNDLEVLRGILVKLMAEQPPTPFEQEAILVQSQGMAHWLKLQLADGLGIAAQLDFPLPSSFVWTVFNQLKPELPQRSHFEKQAMAWKLMRLLPQLMQQPVYQPIAHYLDNDHDGLRCYQLAHKIADVFDQYLVYRPDWLLSWESGDDSVTDTDVSRHPWQPHLWRELINDSQQLGHSLDHRARLLQQLSQLVEQQPQQLENLPKRLFVFGIAALPGSYWDVLQAIAAKTDVHFFLLNPCKNFWGDIIDDRRRLQILKKQPQAADYFDRGNPLLASWGKLGREFLTLVHDSDISDIEAWVTTDQPATLLQHIQQDILQLQDKQQAAFSAAALQHSQFKTPVAADDDSIRFVSAHSALREVQQLHDQLLSWFSRDPQLKPRDVVVMVPDIDQYAPYIDAVFSSVHDSTRIPWAIADQSMAQENPLIEAWLSLLALPDSRLLVTDVQDWLDVAAIRRRFEFSDDDVEQLKDWLLRAEIRWGLDGEHRQRLGLPAFEQNSWRKGLRQLMLGLMLPDDAGQWQQDVPVPAVEGAAAELLGKLMVLIDTLEYWQQQLTTERTAADWQQQLLDLIDAFCLPDLNDSASLQKIRDAIGRWQESLLDAGFNARLTHVVVRSWFNEQLGQQGGWQRFLAGPVNFCTLMPMRSIPFKAVCMLGMNDEDYPRRVTPVGFDLMVSGNSRRGDRSRRDDDRYLFLEAVCSAQQFLYISYRGRDARENNELQPSVLVSELQDYICDGYTLTEWQALPHTSSRQKLHQHLLHELPLQPFNATQFSSYQPIWAAVSNSREQTDVADFVSRALSIPAELDRQEILWDDVKQALLNPARFFVRRRLRCGLDLFWQSQQTEEPFVPDGLELFQLRERWLEDFQVQHEDRFLSRQQALGKLPVNNLGRVWAEQIEQQLLPLGHTLQAECDQPLEARALQLTLAEGRVIGELQQAFLQAAGQQQLIFHRVGGVRGQHLLSAWLDLVMASAAGASEVRQAVIYGLDKKSGAVIQYRLRAPAVHEAQALVQRAVDDYWQCWQQPLDFIIDVLWEHQQLMASGKYDQADEQQQAREKLLQQHLNNEYSPLADIYLQRCLPHLTSQLQQPEFFQRWLEQYDVYVSSMAQHLLDDSPAGQAPGGVKA</sequence>
<dbReference type="PIRSF" id="PIRSF000980">
    <property type="entry name" value="RecC"/>
    <property type="match status" value="1"/>
</dbReference>
<feature type="domain" description="RecC C-terminal" evidence="11">
    <location>
        <begin position="811"/>
        <end position="1035"/>
    </location>
</feature>
<keyword evidence="6 10" id="KW-0269">Exonuclease</keyword>
<gene>
    <name evidence="10 12" type="primary">recC</name>
    <name evidence="12" type="ORF">ACFOMG_09235</name>
</gene>
<dbReference type="InterPro" id="IPR006697">
    <property type="entry name" value="RecC"/>
</dbReference>
<keyword evidence="8 10" id="KW-0238">DNA-binding</keyword>
<evidence type="ECO:0000256" key="2">
    <source>
        <dbReference type="ARBA" id="ARBA00022741"/>
    </source>
</evidence>
<dbReference type="InterPro" id="IPR011335">
    <property type="entry name" value="Restrct_endonuc-II-like"/>
</dbReference>
<keyword evidence="7 10" id="KW-0067">ATP-binding</keyword>
<dbReference type="GO" id="GO:0008854">
    <property type="term" value="F:exodeoxyribonuclease V activity"/>
    <property type="evidence" value="ECO:0007669"/>
    <property type="project" value="UniProtKB-EC"/>
</dbReference>
<evidence type="ECO:0000256" key="9">
    <source>
        <dbReference type="ARBA" id="ARBA00023204"/>
    </source>
</evidence>
<reference evidence="13" key="1">
    <citation type="journal article" date="2019" name="Int. J. Syst. Evol. Microbiol.">
        <title>The Global Catalogue of Microorganisms (GCM) 10K type strain sequencing project: providing services to taxonomists for standard genome sequencing and annotation.</title>
        <authorList>
            <consortium name="The Broad Institute Genomics Platform"/>
            <consortium name="The Broad Institute Genome Sequencing Center for Infectious Disease"/>
            <person name="Wu L."/>
            <person name="Ma J."/>
        </authorList>
    </citation>
    <scope>NUCLEOTIDE SEQUENCE [LARGE SCALE GENOMIC DNA]</scope>
    <source>
        <strain evidence="13">KCTC 42424</strain>
    </source>
</reference>
<dbReference type="Gene3D" id="3.40.50.300">
    <property type="entry name" value="P-loop containing nucleotide triphosphate hydrolases"/>
    <property type="match status" value="2"/>
</dbReference>
<dbReference type="Pfam" id="PF17946">
    <property type="entry name" value="RecC_C"/>
    <property type="match status" value="1"/>
</dbReference>
<comment type="subunit">
    <text evidence="10">Heterotrimer of RecB, RecC and RecD. All subunits contribute to DNA-binding.</text>
</comment>
<dbReference type="NCBIfam" id="TIGR01450">
    <property type="entry name" value="recC"/>
    <property type="match status" value="1"/>
</dbReference>
<evidence type="ECO:0000259" key="11">
    <source>
        <dbReference type="Pfam" id="PF17946"/>
    </source>
</evidence>
<name>A0ABV7VRY9_9GAMM</name>
<evidence type="ECO:0000256" key="5">
    <source>
        <dbReference type="ARBA" id="ARBA00022806"/>
    </source>
</evidence>
<comment type="caution">
    <text evidence="12">The sequence shown here is derived from an EMBL/GenBank/DDBJ whole genome shotgun (WGS) entry which is preliminary data.</text>
</comment>
<evidence type="ECO:0000256" key="1">
    <source>
        <dbReference type="ARBA" id="ARBA00022722"/>
    </source>
</evidence>
<dbReference type="Pfam" id="PF04257">
    <property type="entry name" value="Exonuc_V_gamma"/>
    <property type="match status" value="1"/>
</dbReference>
<dbReference type="InterPro" id="IPR041500">
    <property type="entry name" value="RecC_C"/>
</dbReference>
<proteinExistence type="inferred from homology"/>
<evidence type="ECO:0000256" key="4">
    <source>
        <dbReference type="ARBA" id="ARBA00022801"/>
    </source>
</evidence>